<dbReference type="AlphaFoldDB" id="A0A392RZN9"/>
<comment type="caution">
    <text evidence="1">The sequence shown here is derived from an EMBL/GenBank/DDBJ whole genome shotgun (WGS) entry which is preliminary data.</text>
</comment>
<proteinExistence type="predicted"/>
<reference evidence="1 2" key="1">
    <citation type="journal article" date="2018" name="Front. Plant Sci.">
        <title>Red Clover (Trifolium pratense) and Zigzag Clover (T. medium) - A Picture of Genomic Similarities and Differences.</title>
        <authorList>
            <person name="Dluhosova J."/>
            <person name="Istvanek J."/>
            <person name="Nedelnik J."/>
            <person name="Repkova J."/>
        </authorList>
    </citation>
    <scope>NUCLEOTIDE SEQUENCE [LARGE SCALE GENOMIC DNA]</scope>
    <source>
        <strain evidence="2">cv. 10/8</strain>
        <tissue evidence="1">Leaf</tissue>
    </source>
</reference>
<protein>
    <submittedName>
        <fullName evidence="1">Uncharacterized protein</fullName>
    </submittedName>
</protein>
<name>A0A392RZN9_9FABA</name>
<dbReference type="Proteomes" id="UP000265520">
    <property type="component" value="Unassembled WGS sequence"/>
</dbReference>
<feature type="non-terminal residue" evidence="1">
    <location>
        <position position="1"/>
    </location>
</feature>
<dbReference type="EMBL" id="LXQA010289780">
    <property type="protein sequence ID" value="MCI41250.1"/>
    <property type="molecule type" value="Genomic_DNA"/>
</dbReference>
<keyword evidence="2" id="KW-1185">Reference proteome</keyword>
<sequence length="35" mass="3957">SKLPPYTPFIEDDLLKKLTVPEEIVNSWAIDAITV</sequence>
<organism evidence="1 2">
    <name type="scientific">Trifolium medium</name>
    <dbReference type="NCBI Taxonomy" id="97028"/>
    <lineage>
        <taxon>Eukaryota</taxon>
        <taxon>Viridiplantae</taxon>
        <taxon>Streptophyta</taxon>
        <taxon>Embryophyta</taxon>
        <taxon>Tracheophyta</taxon>
        <taxon>Spermatophyta</taxon>
        <taxon>Magnoliopsida</taxon>
        <taxon>eudicotyledons</taxon>
        <taxon>Gunneridae</taxon>
        <taxon>Pentapetalae</taxon>
        <taxon>rosids</taxon>
        <taxon>fabids</taxon>
        <taxon>Fabales</taxon>
        <taxon>Fabaceae</taxon>
        <taxon>Papilionoideae</taxon>
        <taxon>50 kb inversion clade</taxon>
        <taxon>NPAAA clade</taxon>
        <taxon>Hologalegina</taxon>
        <taxon>IRL clade</taxon>
        <taxon>Trifolieae</taxon>
        <taxon>Trifolium</taxon>
    </lineage>
</organism>
<evidence type="ECO:0000313" key="1">
    <source>
        <dbReference type="EMBL" id="MCI41250.1"/>
    </source>
</evidence>
<evidence type="ECO:0000313" key="2">
    <source>
        <dbReference type="Proteomes" id="UP000265520"/>
    </source>
</evidence>
<accession>A0A392RZN9</accession>